<evidence type="ECO:0000256" key="2">
    <source>
        <dbReference type="ARBA" id="ARBA00022475"/>
    </source>
</evidence>
<keyword evidence="3 10" id="KW-0812">Transmembrane</keyword>
<evidence type="ECO:0000256" key="4">
    <source>
        <dbReference type="ARBA" id="ARBA00022989"/>
    </source>
</evidence>
<proteinExistence type="inferred from homology"/>
<dbReference type="PANTHER" id="PTHR28259:SF1">
    <property type="entry name" value="FLUORIDE EXPORT PROTEIN 1-RELATED"/>
    <property type="match status" value="1"/>
</dbReference>
<feature type="binding site" evidence="10">
    <location>
        <position position="72"/>
    </location>
    <ligand>
        <name>Na(+)</name>
        <dbReference type="ChEBI" id="CHEBI:29101"/>
        <note>structural</note>
    </ligand>
</feature>
<dbReference type="Pfam" id="PF02537">
    <property type="entry name" value="CRCB"/>
    <property type="match status" value="1"/>
</dbReference>
<comment type="function">
    <text evidence="9 10">Fluoride-specific ion channel. Important for reducing fluoride concentration in the cell, thus reducing its toxicity.</text>
</comment>
<comment type="activity regulation">
    <text evidence="10">Na(+) is not transported, but it plays an essential structural role and its presence is essential for fluoride channel function.</text>
</comment>
<dbReference type="HAMAP" id="MF_00454">
    <property type="entry name" value="FluC"/>
    <property type="match status" value="1"/>
</dbReference>
<dbReference type="InterPro" id="IPR003691">
    <property type="entry name" value="FluC"/>
</dbReference>
<dbReference type="PANTHER" id="PTHR28259">
    <property type="entry name" value="FLUORIDE EXPORT PROTEIN 1-RELATED"/>
    <property type="match status" value="1"/>
</dbReference>
<keyword evidence="5 10" id="KW-0472">Membrane</keyword>
<comment type="similarity">
    <text evidence="7 10">Belongs to the fluoride channel Fluc/FEX (TC 1.A.43) family.</text>
</comment>
<sequence>MKEFLFVGLGGAVGAMLRYGMSMVPVKSEFPYMTLLINFLGAVAIGILAALSMRQSLLTEHSLLLLKTGVCGGFTTFSTFSLEAVSLLEQHKTGMGITYILSSVLLCLLGVLLGKAMLHPL</sequence>
<keyword evidence="4 10" id="KW-1133">Transmembrane helix</keyword>
<keyword evidence="10" id="KW-0915">Sodium</keyword>
<comment type="catalytic activity">
    <reaction evidence="8">
        <text>fluoride(in) = fluoride(out)</text>
        <dbReference type="Rhea" id="RHEA:76159"/>
        <dbReference type="ChEBI" id="CHEBI:17051"/>
    </reaction>
    <physiologicalReaction direction="left-to-right" evidence="8">
        <dbReference type="Rhea" id="RHEA:76160"/>
    </physiologicalReaction>
</comment>
<dbReference type="Proteomes" id="UP000030008">
    <property type="component" value="Unassembled WGS sequence"/>
</dbReference>
<keyword evidence="10" id="KW-0813">Transport</keyword>
<feature type="binding site" evidence="10">
    <location>
        <position position="75"/>
    </location>
    <ligand>
        <name>Na(+)</name>
        <dbReference type="ChEBI" id="CHEBI:29101"/>
        <note>structural</note>
    </ligand>
</feature>
<name>A0A099I2P7_CLOIN</name>
<evidence type="ECO:0000256" key="9">
    <source>
        <dbReference type="ARBA" id="ARBA00049940"/>
    </source>
</evidence>
<comment type="subcellular location">
    <subcellularLocation>
        <location evidence="1 10">Cell membrane</location>
        <topology evidence="1 10">Multi-pass membrane protein</topology>
    </subcellularLocation>
</comment>
<evidence type="ECO:0000256" key="10">
    <source>
        <dbReference type="HAMAP-Rule" id="MF_00454"/>
    </source>
</evidence>
<feature type="transmembrane region" description="Helical" evidence="10">
    <location>
        <begin position="30"/>
        <end position="51"/>
    </location>
</feature>
<keyword evidence="2 10" id="KW-1003">Cell membrane</keyword>
<keyword evidence="6 10" id="KW-0407">Ion channel</keyword>
<evidence type="ECO:0000256" key="3">
    <source>
        <dbReference type="ARBA" id="ARBA00022692"/>
    </source>
</evidence>
<evidence type="ECO:0000256" key="7">
    <source>
        <dbReference type="ARBA" id="ARBA00035120"/>
    </source>
</evidence>
<feature type="transmembrane region" description="Helical" evidence="10">
    <location>
        <begin position="97"/>
        <end position="118"/>
    </location>
</feature>
<keyword evidence="10" id="KW-0406">Ion transport</keyword>
<dbReference type="GO" id="GO:0140114">
    <property type="term" value="P:cellular detoxification of fluoride"/>
    <property type="evidence" value="ECO:0007669"/>
    <property type="project" value="UniProtKB-UniRule"/>
</dbReference>
<evidence type="ECO:0000256" key="6">
    <source>
        <dbReference type="ARBA" id="ARBA00023303"/>
    </source>
</evidence>
<gene>
    <name evidence="10" type="primary">fluC</name>
    <name evidence="10" type="synonym">crcB</name>
    <name evidence="11" type="ORF">CIAN88_18190</name>
</gene>
<feature type="transmembrane region" description="Helical" evidence="10">
    <location>
        <begin position="63"/>
        <end position="85"/>
    </location>
</feature>
<dbReference type="RefSeq" id="WP_044907227.1">
    <property type="nucleotide sequence ID" value="NZ_JAQCQO010000005.1"/>
</dbReference>
<accession>A0A099I2P7</accession>
<organism evidence="11 12">
    <name type="scientific">Clostridium innocuum</name>
    <dbReference type="NCBI Taxonomy" id="1522"/>
    <lineage>
        <taxon>Bacteria</taxon>
        <taxon>Bacillati</taxon>
        <taxon>Bacillota</taxon>
        <taxon>Clostridia</taxon>
        <taxon>Eubacteriales</taxon>
        <taxon>Clostridiaceae</taxon>
        <taxon>Clostridium</taxon>
    </lineage>
</organism>
<keyword evidence="10" id="KW-0479">Metal-binding</keyword>
<dbReference type="GO" id="GO:0046872">
    <property type="term" value="F:metal ion binding"/>
    <property type="evidence" value="ECO:0007669"/>
    <property type="project" value="UniProtKB-KW"/>
</dbReference>
<evidence type="ECO:0000313" key="11">
    <source>
        <dbReference type="EMBL" id="KGJ51856.1"/>
    </source>
</evidence>
<dbReference type="AlphaFoldDB" id="A0A099I2P7"/>
<evidence type="ECO:0000256" key="8">
    <source>
        <dbReference type="ARBA" id="ARBA00035585"/>
    </source>
</evidence>
<dbReference type="GO" id="GO:0005886">
    <property type="term" value="C:plasma membrane"/>
    <property type="evidence" value="ECO:0007669"/>
    <property type="project" value="UniProtKB-SubCell"/>
</dbReference>
<dbReference type="GO" id="GO:0062054">
    <property type="term" value="F:fluoride channel activity"/>
    <property type="evidence" value="ECO:0007669"/>
    <property type="project" value="UniProtKB-UniRule"/>
</dbReference>
<comment type="caution">
    <text evidence="11">The sequence shown here is derived from an EMBL/GenBank/DDBJ whole genome shotgun (WGS) entry which is preliminary data.</text>
</comment>
<reference evidence="11 12" key="1">
    <citation type="submission" date="2014-08" db="EMBL/GenBank/DDBJ databases">
        <title>Clostridium innocuum, an unnegligible vancomycin-resistant pathogen causing extra-intestinal infections.</title>
        <authorList>
            <person name="Feng Y."/>
            <person name="Chiu C.-H."/>
        </authorList>
    </citation>
    <scope>NUCLEOTIDE SEQUENCE [LARGE SCALE GENOMIC DNA]</scope>
    <source>
        <strain evidence="11 12">AN88</strain>
    </source>
</reference>
<protein>
    <recommendedName>
        <fullName evidence="10">Fluoride-specific ion channel FluC</fullName>
    </recommendedName>
</protein>
<evidence type="ECO:0000256" key="5">
    <source>
        <dbReference type="ARBA" id="ARBA00023136"/>
    </source>
</evidence>
<evidence type="ECO:0000313" key="12">
    <source>
        <dbReference type="Proteomes" id="UP000030008"/>
    </source>
</evidence>
<evidence type="ECO:0000256" key="1">
    <source>
        <dbReference type="ARBA" id="ARBA00004651"/>
    </source>
</evidence>
<dbReference type="EMBL" id="JQIF01000095">
    <property type="protein sequence ID" value="KGJ51856.1"/>
    <property type="molecule type" value="Genomic_DNA"/>
</dbReference>
<dbReference type="NCBIfam" id="TIGR00494">
    <property type="entry name" value="crcB"/>
    <property type="match status" value="1"/>
</dbReference>